<dbReference type="PANTHER" id="PTHR47957">
    <property type="entry name" value="ATP-DEPENDENT HELICASE HRQ1"/>
    <property type="match status" value="1"/>
</dbReference>
<dbReference type="SMART" id="SM00487">
    <property type="entry name" value="DEXDc"/>
    <property type="match status" value="1"/>
</dbReference>
<dbReference type="PROSITE" id="PS51192">
    <property type="entry name" value="HELICASE_ATP_BIND_1"/>
    <property type="match status" value="1"/>
</dbReference>
<comment type="caution">
    <text evidence="5">The sequence shown here is derived from an EMBL/GenBank/DDBJ whole genome shotgun (WGS) entry which is preliminary data.</text>
</comment>
<dbReference type="GO" id="GO:0006289">
    <property type="term" value="P:nucleotide-excision repair"/>
    <property type="evidence" value="ECO:0007669"/>
    <property type="project" value="TreeGrafter"/>
</dbReference>
<organism evidence="5 6">
    <name type="scientific">Rhodococcus wratislaviensis NBRC 100605</name>
    <dbReference type="NCBI Taxonomy" id="1219028"/>
    <lineage>
        <taxon>Bacteria</taxon>
        <taxon>Bacillati</taxon>
        <taxon>Actinomycetota</taxon>
        <taxon>Actinomycetes</taxon>
        <taxon>Mycobacteriales</taxon>
        <taxon>Nocardiaceae</taxon>
        <taxon>Rhodococcus</taxon>
    </lineage>
</organism>
<proteinExistence type="predicted"/>
<dbReference type="InterPro" id="IPR014001">
    <property type="entry name" value="Helicase_ATP-bd"/>
</dbReference>
<dbReference type="InterPro" id="IPR027417">
    <property type="entry name" value="P-loop_NTPase"/>
</dbReference>
<dbReference type="NCBIfam" id="NF041067">
    <property type="entry name" value="DpdJ"/>
    <property type="match status" value="1"/>
</dbReference>
<gene>
    <name evidence="5" type="ORF">RW1_051_00400</name>
</gene>
<keyword evidence="1" id="KW-0547">Nucleotide-binding</keyword>
<accession>X0QBG5</accession>
<dbReference type="Pfam" id="PF00271">
    <property type="entry name" value="Helicase_C"/>
    <property type="match status" value="1"/>
</dbReference>
<dbReference type="PANTHER" id="PTHR47957:SF3">
    <property type="entry name" value="ATP-DEPENDENT HELICASE HRQ1"/>
    <property type="match status" value="1"/>
</dbReference>
<evidence type="ECO:0000256" key="1">
    <source>
        <dbReference type="ARBA" id="ARBA00022741"/>
    </source>
</evidence>
<evidence type="ECO:0000259" key="3">
    <source>
        <dbReference type="PROSITE" id="PS51192"/>
    </source>
</evidence>
<feature type="domain" description="Helicase C-terminal" evidence="4">
    <location>
        <begin position="478"/>
        <end position="679"/>
    </location>
</feature>
<keyword evidence="2" id="KW-0067">ATP-binding</keyword>
<protein>
    <recommendedName>
        <fullName evidence="7">Helicase</fullName>
    </recommendedName>
</protein>
<dbReference type="Pfam" id="PF00270">
    <property type="entry name" value="DEAD"/>
    <property type="match status" value="1"/>
</dbReference>
<evidence type="ECO:0000256" key="2">
    <source>
        <dbReference type="ARBA" id="ARBA00022840"/>
    </source>
</evidence>
<dbReference type="GO" id="GO:0036297">
    <property type="term" value="P:interstrand cross-link repair"/>
    <property type="evidence" value="ECO:0007669"/>
    <property type="project" value="TreeGrafter"/>
</dbReference>
<dbReference type="GO" id="GO:0043138">
    <property type="term" value="F:3'-5' DNA helicase activity"/>
    <property type="evidence" value="ECO:0007669"/>
    <property type="project" value="TreeGrafter"/>
</dbReference>
<dbReference type="EMBL" id="BAWF01000051">
    <property type="protein sequence ID" value="GAF48276.1"/>
    <property type="molecule type" value="Genomic_DNA"/>
</dbReference>
<dbReference type="PROSITE" id="PS51194">
    <property type="entry name" value="HELICASE_CTER"/>
    <property type="match status" value="1"/>
</dbReference>
<dbReference type="Gene3D" id="3.40.50.300">
    <property type="entry name" value="P-loop containing nucleotide triphosphate hydrolases"/>
    <property type="match status" value="2"/>
</dbReference>
<name>X0QBG5_RHOWR</name>
<feature type="domain" description="Helicase ATP-binding" evidence="3">
    <location>
        <begin position="175"/>
        <end position="437"/>
    </location>
</feature>
<evidence type="ECO:0000259" key="4">
    <source>
        <dbReference type="PROSITE" id="PS51194"/>
    </source>
</evidence>
<sequence length="1505" mass="165687">MEPPKLLELLGALESLEDPLLSWGVVDGGLSDEEFRRCVRDWGLKHAPFDEVDDLVGALLEHGLAFLDDSADPPRWRTRIAEGLRLLARLRQMFPTKGDSQNAWRKGTPLVADFRYLRRQRFYPLRNLEWDATLEGLDDPTGVLEDSLNSLTSRDGGQMTLSGFQVRATRQVLASLKSGRSEGIVVGAGTGSGKTLSFYLPAYAYLAGLQDSSTWTRAVAVYPRNELLRDQFTSAFANARRADDLFLAKSGRKLRIGAFYGAAPRSSEKLDDEYSQWRKTAQGYLCPYLTCPGPEGSGCGGELHWPFAAAKLRVETLVCGTCGAEFGEDTIVITRQRMKSVAPDIVFSTTEMLNKTLPDLSMCSILGIGMPGGQRPRLMLLDEIHTYGGATGAQTAMTLRRWRHRVQSPVTFVGLSATLVDAGNYFADMVGLDADTVSSVEPESDELTHEGAEYLVAARSDPTSGASVLSTTIQSAMLVPRVLDAPDRKMSEGAFGTKAFIFTDDLDVTNRLYYDLIDAEGQRLGNYGRPSPAAKSPLVALRNPALGGGIARRIAGQSWDLPAYVGHPIDDTGRLRVGRTSSQDTGVDSTTQVTVATASLEVGFDDPEVGAVIQHKAPRDMAQFVQRKGRAGRPRGMRPLTLIVLSDYGRDRSAYEAWDSLFEPVLPRRTLPIHNRAVLRMHAAQSLLEWIAVKLQTSFPQENLWQALKAAPSGRFAKKNETFQQAVAAHLENLLVDPTAQTDLARWLQRSLDLPAAEIDEILWHPPRPVLLGAVPTLIRRLRSTFSVANETGTTPNTDSVSDHPLPDYFPSTLFGELTLSEVNVLIPSQTSRPTDTTIEPMGVAQMMREYAPGRASRRFATRNAEHRHWIPVTADHPEETQDVGTFASDFDVASTPQVTHRGVTTTYDLVRPHGVSLSLVPDDISDSSNATLRWCSQFVEHGTGISMKLPSSDRIGSMMPEATFFLHARSNWVRTHRLAVESEATVQFQDGTEKRTRVRFTHHGRRSGIGATFDIDALRLRVELPDVPEDVVRADHGISSAWFRHVLTTDDQLLEYGNPFQLGWLHQALETMLILEAVERQVSLADAYASIRDSLVTRLGTTLEALFQRPGLDLGGTDIETHPSRLLQRLSTLVKVPGVAARLDALVPELWRPDVMAQGLWIRSRLLATVGQAAFAAARQFCPDHDPDGLYVDVEPGVTDEGLPRVGEVWLSEPTVGGGGFLEALASRVQAEPRRFLRLMWAAIQPAPAEMIDRQLRTIVDQLGRDTTLTSAVGSYRSSTTQTERIAALASVRQAVGRLTIRSNEHMLIANFANRLLRPGTSTATDEAVRTLVTRWAAVENRLGVEISARTWAFLASTESDHDAGLGIAGGVDIQQRRIDAILSLLWPTGWQVRSEALTTWNPFADLADPLPELLREIVPAGSRIVSIENSDVAEQIRTLLARNDQVRVLGSHVDIARMSDIIVDLAAHPVENEWLYLHPRVVEVESTPSGDTLITLETTEGTR</sequence>
<reference evidence="5 6" key="1">
    <citation type="submission" date="2014-02" db="EMBL/GenBank/DDBJ databases">
        <title>Whole genome shotgun sequence of Rhodococcus wratislaviensis NBRC 100605.</title>
        <authorList>
            <person name="Hosoyama A."/>
            <person name="Tsuchikane K."/>
            <person name="Yoshida I."/>
            <person name="Ohji S."/>
            <person name="Ichikawa N."/>
            <person name="Yamazoe A."/>
            <person name="Fujita N."/>
        </authorList>
    </citation>
    <scope>NUCLEOTIDE SEQUENCE [LARGE SCALE GENOMIC DNA]</scope>
    <source>
        <strain evidence="5 6">NBRC 100605</strain>
    </source>
</reference>
<keyword evidence="6" id="KW-1185">Reference proteome</keyword>
<dbReference type="GO" id="GO:0003676">
    <property type="term" value="F:nucleic acid binding"/>
    <property type="evidence" value="ECO:0007669"/>
    <property type="project" value="InterPro"/>
</dbReference>
<dbReference type="GO" id="GO:0005524">
    <property type="term" value="F:ATP binding"/>
    <property type="evidence" value="ECO:0007669"/>
    <property type="project" value="UniProtKB-KW"/>
</dbReference>
<dbReference type="InterPro" id="IPR011545">
    <property type="entry name" value="DEAD/DEAH_box_helicase_dom"/>
</dbReference>
<evidence type="ECO:0000313" key="5">
    <source>
        <dbReference type="EMBL" id="GAF48276.1"/>
    </source>
</evidence>
<dbReference type="SUPFAM" id="SSF52540">
    <property type="entry name" value="P-loop containing nucleoside triphosphate hydrolases"/>
    <property type="match status" value="1"/>
</dbReference>
<dbReference type="InterPro" id="IPR001650">
    <property type="entry name" value="Helicase_C-like"/>
</dbReference>
<evidence type="ECO:0008006" key="7">
    <source>
        <dbReference type="Google" id="ProtNLM"/>
    </source>
</evidence>
<dbReference type="Proteomes" id="UP000019491">
    <property type="component" value="Unassembled WGS sequence"/>
</dbReference>
<evidence type="ECO:0000313" key="6">
    <source>
        <dbReference type="Proteomes" id="UP000019491"/>
    </source>
</evidence>